<gene>
    <name evidence="2" type="ORF">AQUCO_02000149v1</name>
</gene>
<feature type="compositionally biased region" description="Pro residues" evidence="1">
    <location>
        <begin position="150"/>
        <end position="159"/>
    </location>
</feature>
<dbReference type="Proteomes" id="UP000230069">
    <property type="component" value="Unassembled WGS sequence"/>
</dbReference>
<reference evidence="2 3" key="1">
    <citation type="submission" date="2017-09" db="EMBL/GenBank/DDBJ databases">
        <title>WGS assembly of Aquilegia coerulea Goldsmith.</title>
        <authorList>
            <person name="Hodges S."/>
            <person name="Kramer E."/>
            <person name="Nordborg M."/>
            <person name="Tomkins J."/>
            <person name="Borevitz J."/>
            <person name="Derieg N."/>
            <person name="Yan J."/>
            <person name="Mihaltcheva S."/>
            <person name="Hayes R.D."/>
            <person name="Rokhsar D."/>
        </authorList>
    </citation>
    <scope>NUCLEOTIDE SEQUENCE [LARGE SCALE GENOMIC DNA]</scope>
    <source>
        <strain evidence="3">cv. Goldsmith</strain>
    </source>
</reference>
<evidence type="ECO:0000313" key="3">
    <source>
        <dbReference type="Proteomes" id="UP000230069"/>
    </source>
</evidence>
<evidence type="ECO:0000256" key="1">
    <source>
        <dbReference type="SAM" id="MobiDB-lite"/>
    </source>
</evidence>
<dbReference type="InParanoid" id="A0A2G5DG62"/>
<organism evidence="2 3">
    <name type="scientific">Aquilegia coerulea</name>
    <name type="common">Rocky mountain columbine</name>
    <dbReference type="NCBI Taxonomy" id="218851"/>
    <lineage>
        <taxon>Eukaryota</taxon>
        <taxon>Viridiplantae</taxon>
        <taxon>Streptophyta</taxon>
        <taxon>Embryophyta</taxon>
        <taxon>Tracheophyta</taxon>
        <taxon>Spermatophyta</taxon>
        <taxon>Magnoliopsida</taxon>
        <taxon>Ranunculales</taxon>
        <taxon>Ranunculaceae</taxon>
        <taxon>Thalictroideae</taxon>
        <taxon>Aquilegia</taxon>
    </lineage>
</organism>
<protein>
    <submittedName>
        <fullName evidence="2">Uncharacterized protein</fullName>
    </submittedName>
</protein>
<feature type="region of interest" description="Disordered" evidence="1">
    <location>
        <begin position="143"/>
        <end position="189"/>
    </location>
</feature>
<proteinExistence type="predicted"/>
<name>A0A2G5DG62_AQUCA</name>
<sequence>MSGFFFLNIHVMHEVYLHCYCLIVGSKQCKTKDKLASKVSATQAAKDAALASKVAKGKPSTSKITKTNVVASDVAKEKVVVSKNTNTKNIVPIQGPTIQPCTNQSSGLSKGKPTSELVASNLPKQTWKPPRPIQSSRAPTFQPHFSIIRGPPPRAPLAPPSLGAPHMVPWRLPGVKPPSEKYTPTRPPP</sequence>
<keyword evidence="3" id="KW-1185">Reference proteome</keyword>
<dbReference type="AlphaFoldDB" id="A0A2G5DG62"/>
<accession>A0A2G5DG62</accession>
<evidence type="ECO:0000313" key="2">
    <source>
        <dbReference type="EMBL" id="PIA42495.1"/>
    </source>
</evidence>
<dbReference type="EMBL" id="KZ305037">
    <property type="protein sequence ID" value="PIA42495.1"/>
    <property type="molecule type" value="Genomic_DNA"/>
</dbReference>